<protein>
    <submittedName>
        <fullName evidence="1">Uncharacterized protein</fullName>
    </submittedName>
</protein>
<dbReference type="SUPFAM" id="SSF52743">
    <property type="entry name" value="Subtilisin-like"/>
    <property type="match status" value="1"/>
</dbReference>
<dbReference type="EMBL" id="CP022714">
    <property type="protein sequence ID" value="ASU14520.1"/>
    <property type="molecule type" value="Genomic_DNA"/>
</dbReference>
<name>A0A223MAD3_MESHO</name>
<organism evidence="1 2">
    <name type="scientific">Mesomycoplasma hyopneumoniae</name>
    <name type="common">Mycoplasma hyopneumoniae</name>
    <dbReference type="NCBI Taxonomy" id="2099"/>
    <lineage>
        <taxon>Bacteria</taxon>
        <taxon>Bacillati</taxon>
        <taxon>Mycoplasmatota</taxon>
        <taxon>Mycoplasmoidales</taxon>
        <taxon>Metamycoplasmataceae</taxon>
        <taxon>Mesomycoplasma</taxon>
    </lineage>
</organism>
<reference evidence="1 2" key="1">
    <citation type="submission" date="2017-08" db="EMBL/GenBank/DDBJ databases">
        <title>The complete genome sequence of a Mycoplasma hyopneumoniae isolate in Korea.</title>
        <authorList>
            <person name="Han J."/>
            <person name="Lee N."/>
        </authorList>
    </citation>
    <scope>NUCLEOTIDE SEQUENCE [LARGE SCALE GENOMIC DNA]</scope>
    <source>
        <strain evidence="1 2">KM014</strain>
    </source>
</reference>
<proteinExistence type="predicted"/>
<gene>
    <name evidence="1" type="ORF">CIB43_00629</name>
</gene>
<dbReference type="AlphaFoldDB" id="A0A223MAD3"/>
<dbReference type="GO" id="GO:0004252">
    <property type="term" value="F:serine-type endopeptidase activity"/>
    <property type="evidence" value="ECO:0007669"/>
    <property type="project" value="InterPro"/>
</dbReference>
<dbReference type="InterPro" id="IPR036852">
    <property type="entry name" value="Peptidase_S8/S53_dom_sf"/>
</dbReference>
<evidence type="ECO:0000313" key="2">
    <source>
        <dbReference type="Proteomes" id="UP000215452"/>
    </source>
</evidence>
<dbReference type="GO" id="GO:0006508">
    <property type="term" value="P:proteolysis"/>
    <property type="evidence" value="ECO:0007669"/>
    <property type="project" value="InterPro"/>
</dbReference>
<dbReference type="Gene3D" id="3.40.50.200">
    <property type="entry name" value="Peptidase S8/S53 domain"/>
    <property type="match status" value="1"/>
</dbReference>
<sequence>MLSDIGLSRNSVVVGAIDFDENKTSYSQIGNDLNYVSVVSPGTYTFSEQSPVKDRSGKIIDYSYQASGTSFSALL</sequence>
<accession>A0A223MAD3</accession>
<dbReference type="Proteomes" id="UP000215452">
    <property type="component" value="Chromosome"/>
</dbReference>
<evidence type="ECO:0000313" key="1">
    <source>
        <dbReference type="EMBL" id="ASU14520.1"/>
    </source>
</evidence>